<dbReference type="GO" id="GO:0016020">
    <property type="term" value="C:membrane"/>
    <property type="evidence" value="ECO:0007669"/>
    <property type="project" value="UniProtKB-SubCell"/>
</dbReference>
<dbReference type="Proteomes" id="UP000076837">
    <property type="component" value="Unassembled WGS sequence"/>
</dbReference>
<feature type="domain" description="Rhodopsin" evidence="8">
    <location>
        <begin position="25"/>
        <end position="236"/>
    </location>
</feature>
<evidence type="ECO:0000256" key="4">
    <source>
        <dbReference type="ARBA" id="ARBA00023136"/>
    </source>
</evidence>
<keyword evidence="10" id="KW-1185">Reference proteome</keyword>
<dbReference type="PANTHER" id="PTHR33048">
    <property type="entry name" value="PTH11-LIKE INTEGRAL MEMBRANE PROTEIN (AFU_ORTHOLOGUE AFUA_5G11245)"/>
    <property type="match status" value="1"/>
</dbReference>
<evidence type="ECO:0000259" key="8">
    <source>
        <dbReference type="Pfam" id="PF20684"/>
    </source>
</evidence>
<feature type="transmembrane region" description="Helical" evidence="7">
    <location>
        <begin position="82"/>
        <end position="99"/>
    </location>
</feature>
<feature type="transmembrane region" description="Helical" evidence="7">
    <location>
        <begin position="43"/>
        <end position="62"/>
    </location>
</feature>
<keyword evidence="4 7" id="KW-0472">Membrane</keyword>
<dbReference type="Pfam" id="PF20684">
    <property type="entry name" value="Fung_rhodopsin"/>
    <property type="match status" value="1"/>
</dbReference>
<organism evidence="9 10">
    <name type="scientific">Didymella rabiei</name>
    <name type="common">Chickpea ascochyta blight fungus</name>
    <name type="synonym">Mycosphaerella rabiei</name>
    <dbReference type="NCBI Taxonomy" id="5454"/>
    <lineage>
        <taxon>Eukaryota</taxon>
        <taxon>Fungi</taxon>
        <taxon>Dikarya</taxon>
        <taxon>Ascomycota</taxon>
        <taxon>Pezizomycotina</taxon>
        <taxon>Dothideomycetes</taxon>
        <taxon>Pleosporomycetidae</taxon>
        <taxon>Pleosporales</taxon>
        <taxon>Pleosporineae</taxon>
        <taxon>Didymellaceae</taxon>
        <taxon>Ascochyta</taxon>
    </lineage>
</organism>
<dbReference type="STRING" id="5454.A0A163G7U1"/>
<evidence type="ECO:0000256" key="1">
    <source>
        <dbReference type="ARBA" id="ARBA00004141"/>
    </source>
</evidence>
<comment type="caution">
    <text evidence="9">The sequence shown here is derived from an EMBL/GenBank/DDBJ whole genome shotgun (WGS) entry which is preliminary data.</text>
</comment>
<feature type="transmembrane region" description="Helical" evidence="7">
    <location>
        <begin position="212"/>
        <end position="237"/>
    </location>
</feature>
<evidence type="ECO:0000256" key="3">
    <source>
        <dbReference type="ARBA" id="ARBA00022989"/>
    </source>
</evidence>
<feature type="transmembrane region" description="Helical" evidence="7">
    <location>
        <begin position="6"/>
        <end position="27"/>
    </location>
</feature>
<evidence type="ECO:0000256" key="7">
    <source>
        <dbReference type="SAM" id="Phobius"/>
    </source>
</evidence>
<evidence type="ECO:0000256" key="2">
    <source>
        <dbReference type="ARBA" id="ARBA00022692"/>
    </source>
</evidence>
<dbReference type="EMBL" id="JYNV01000153">
    <property type="protein sequence ID" value="KZM24729.1"/>
    <property type="molecule type" value="Genomic_DNA"/>
</dbReference>
<feature type="region of interest" description="Disordered" evidence="6">
    <location>
        <begin position="307"/>
        <end position="334"/>
    </location>
</feature>
<feature type="transmembrane region" description="Helical" evidence="7">
    <location>
        <begin position="111"/>
        <end position="133"/>
    </location>
</feature>
<feature type="transmembrane region" description="Helical" evidence="7">
    <location>
        <begin position="180"/>
        <end position="206"/>
    </location>
</feature>
<keyword evidence="2 7" id="KW-0812">Transmembrane</keyword>
<gene>
    <name evidence="9" type="ORF">ST47_g4120</name>
</gene>
<evidence type="ECO:0000313" key="9">
    <source>
        <dbReference type="EMBL" id="KZM24729.1"/>
    </source>
</evidence>
<dbReference type="AlphaFoldDB" id="A0A163G7U1"/>
<dbReference type="InterPro" id="IPR052337">
    <property type="entry name" value="SAT4-like"/>
</dbReference>
<feature type="transmembrane region" description="Helical" evidence="7">
    <location>
        <begin position="153"/>
        <end position="173"/>
    </location>
</feature>
<reference evidence="9 10" key="1">
    <citation type="journal article" date="2016" name="Sci. Rep.">
        <title>Draft genome sequencing and secretome analysis of fungal phytopathogen Ascochyta rabiei provides insight into the necrotrophic effector repertoire.</title>
        <authorList>
            <person name="Verma S."/>
            <person name="Gazara R.K."/>
            <person name="Nizam S."/>
            <person name="Parween S."/>
            <person name="Chattopadhyay D."/>
            <person name="Verma P.K."/>
        </authorList>
    </citation>
    <scope>NUCLEOTIDE SEQUENCE [LARGE SCALE GENOMIC DNA]</scope>
    <source>
        <strain evidence="9 10">ArDII</strain>
    </source>
</reference>
<dbReference type="PANTHER" id="PTHR33048:SF110">
    <property type="entry name" value="UBID FAMILY DECARBOXYLASE"/>
    <property type="match status" value="1"/>
</dbReference>
<comment type="similarity">
    <text evidence="5">Belongs to the SAT4 family.</text>
</comment>
<evidence type="ECO:0000256" key="6">
    <source>
        <dbReference type="SAM" id="MobiDB-lite"/>
    </source>
</evidence>
<evidence type="ECO:0000313" key="10">
    <source>
        <dbReference type="Proteomes" id="UP000076837"/>
    </source>
</evidence>
<comment type="subcellular location">
    <subcellularLocation>
        <location evidence="1">Membrane</location>
        <topology evidence="1">Multi-pass membrane protein</topology>
    </subcellularLocation>
</comment>
<accession>A0A163G7U1</accession>
<sequence>MDTHSLAIQSWAFYALAISIIFARLIFRRIMLKSFADLQADDWIMVSLLLPFTAFIVLTNLVSNSSTQQQRTHRYVLEELQLVITCFVKVCLLILYWRIFPVAFSILRRRYVQIVSAICVISFLIIQISLLSWCQPAHMEDNPHCLTYHNHTIVSLTLSTLTTFLVLILPTPFIPTPRRFLLAILTATGTLTLVFGIFARCLVLTAPDSRTYLFFYITEPTLLIIFANLPFLASLVVSTAPARIREFGRSISFLRDGGDTPLSPWPRSRRASVPSLRMPPLGASLLESTTTVMGGEPERKEWTITTPVTRPGSVKSGFETWKRSSSNAGWPLPG</sequence>
<keyword evidence="3 7" id="KW-1133">Transmembrane helix</keyword>
<name>A0A163G7U1_DIDRA</name>
<protein>
    <recommendedName>
        <fullName evidence="8">Rhodopsin domain-containing protein</fullName>
    </recommendedName>
</protein>
<dbReference type="InterPro" id="IPR049326">
    <property type="entry name" value="Rhodopsin_dom_fungi"/>
</dbReference>
<proteinExistence type="inferred from homology"/>
<evidence type="ECO:0000256" key="5">
    <source>
        <dbReference type="ARBA" id="ARBA00038359"/>
    </source>
</evidence>